<dbReference type="AlphaFoldDB" id="A0A7X1FV67"/>
<evidence type="ECO:0000259" key="6">
    <source>
        <dbReference type="SMART" id="SM00829"/>
    </source>
</evidence>
<dbReference type="Gene3D" id="3.90.180.10">
    <property type="entry name" value="Medium-chain alcohol dehydrogenases, catalytic domain"/>
    <property type="match status" value="1"/>
</dbReference>
<dbReference type="GO" id="GO:0008270">
    <property type="term" value="F:zinc ion binding"/>
    <property type="evidence" value="ECO:0007669"/>
    <property type="project" value="InterPro"/>
</dbReference>
<accession>A0A7X1FV67</accession>
<feature type="domain" description="Enoyl reductase (ER)" evidence="6">
    <location>
        <begin position="22"/>
        <end position="363"/>
    </location>
</feature>
<dbReference type="GO" id="GO:0005829">
    <property type="term" value="C:cytosol"/>
    <property type="evidence" value="ECO:0007669"/>
    <property type="project" value="TreeGrafter"/>
</dbReference>
<dbReference type="CDD" id="cd08278">
    <property type="entry name" value="benzyl_alcohol_DH"/>
    <property type="match status" value="1"/>
</dbReference>
<dbReference type="Pfam" id="PF08240">
    <property type="entry name" value="ADH_N"/>
    <property type="match status" value="1"/>
</dbReference>
<name>A0A7X1FV67_9SPHN</name>
<protein>
    <submittedName>
        <fullName evidence="7">NAD(P)-dependent alcohol dehydrogenase</fullName>
    </submittedName>
</protein>
<dbReference type="GO" id="GO:0051903">
    <property type="term" value="F:S-(hydroxymethyl)glutathione dehydrogenase [NAD(P)+] activity"/>
    <property type="evidence" value="ECO:0007669"/>
    <property type="project" value="TreeGrafter"/>
</dbReference>
<keyword evidence="3" id="KW-0560">Oxidoreductase</keyword>
<dbReference type="PANTHER" id="PTHR43880">
    <property type="entry name" value="ALCOHOL DEHYDROGENASE"/>
    <property type="match status" value="1"/>
</dbReference>
<dbReference type="InterPro" id="IPR011032">
    <property type="entry name" value="GroES-like_sf"/>
</dbReference>
<evidence type="ECO:0000313" key="7">
    <source>
        <dbReference type="EMBL" id="MBC2667594.1"/>
    </source>
</evidence>
<dbReference type="InterPro" id="IPR013154">
    <property type="entry name" value="ADH-like_N"/>
</dbReference>
<sequence length="365" mass="37719">MQPIGATADRLNVRAAITPAVGAPFAIETLVMDPPGPDQVRVAIRACGVCHTDLVLQHGALPVPFPVILGHEGAGVIEAVGPGVTDLAVGDHVLLSFDSCGTCPACHDHQPGYCVEFVPRNFLASHAPQDGGLWRHDERISANIFGQSAFATHAYAHPRNVVKIAPELPLDVLAPLGCGIQTGAGTVLETLQVARGEAVLVMGAGAVGLAAVMAARIAGAGRIAVVDLHTNRLALAESLGAHETSTDLAGLAGGFHHAIDTTGVSALLPMALDKLVQRGTLALVGAYAPGAIGIEPAAVMSMGRRIVGVVEGGIDPQRFIPRLIDHYLAGELPLERLITFFPFDQIEAACAQSASGAVIKPVLRM</sequence>
<dbReference type="SMART" id="SM00829">
    <property type="entry name" value="PKS_ER"/>
    <property type="match status" value="1"/>
</dbReference>
<dbReference type="Pfam" id="PF00107">
    <property type="entry name" value="ADH_zinc_N"/>
    <property type="match status" value="1"/>
</dbReference>
<organism evidence="7 8">
    <name type="scientific">Novosphingobium piscinae</name>
    <dbReference type="NCBI Taxonomy" id="1507448"/>
    <lineage>
        <taxon>Bacteria</taxon>
        <taxon>Pseudomonadati</taxon>
        <taxon>Pseudomonadota</taxon>
        <taxon>Alphaproteobacteria</taxon>
        <taxon>Sphingomonadales</taxon>
        <taxon>Sphingomonadaceae</taxon>
        <taxon>Novosphingobium</taxon>
    </lineage>
</organism>
<dbReference type="PANTHER" id="PTHR43880:SF12">
    <property type="entry name" value="ALCOHOL DEHYDROGENASE CLASS-3"/>
    <property type="match status" value="1"/>
</dbReference>
<evidence type="ECO:0000313" key="8">
    <source>
        <dbReference type="Proteomes" id="UP000551327"/>
    </source>
</evidence>
<dbReference type="Proteomes" id="UP000551327">
    <property type="component" value="Unassembled WGS sequence"/>
</dbReference>
<comment type="caution">
    <text evidence="7">The sequence shown here is derived from an EMBL/GenBank/DDBJ whole genome shotgun (WGS) entry which is preliminary data.</text>
</comment>
<reference evidence="7 8" key="1">
    <citation type="submission" date="2020-08" db="EMBL/GenBank/DDBJ databases">
        <title>The genome sequence of type strain Novosphingobium piscinae KCTC 42194.</title>
        <authorList>
            <person name="Liu Y."/>
        </authorList>
    </citation>
    <scope>NUCLEOTIDE SEQUENCE [LARGE SCALE GENOMIC DNA]</scope>
    <source>
        <strain evidence="7 8">KCTC 42194</strain>
    </source>
</reference>
<dbReference type="InterPro" id="IPR013149">
    <property type="entry name" value="ADH-like_C"/>
</dbReference>
<comment type="cofactor">
    <cofactor evidence="5">
        <name>Zn(2+)</name>
        <dbReference type="ChEBI" id="CHEBI:29105"/>
    </cofactor>
</comment>
<comment type="similarity">
    <text evidence="5">Belongs to the zinc-containing alcohol dehydrogenase family.</text>
</comment>
<dbReference type="EMBL" id="JACLAX010000001">
    <property type="protein sequence ID" value="MBC2667594.1"/>
    <property type="molecule type" value="Genomic_DNA"/>
</dbReference>
<keyword evidence="4" id="KW-0520">NAD</keyword>
<evidence type="ECO:0000256" key="5">
    <source>
        <dbReference type="RuleBase" id="RU361277"/>
    </source>
</evidence>
<dbReference type="InterPro" id="IPR036291">
    <property type="entry name" value="NAD(P)-bd_dom_sf"/>
</dbReference>
<evidence type="ECO:0000256" key="4">
    <source>
        <dbReference type="ARBA" id="ARBA00023027"/>
    </source>
</evidence>
<keyword evidence="8" id="KW-1185">Reference proteome</keyword>
<keyword evidence="2 5" id="KW-0862">Zinc</keyword>
<dbReference type="PROSITE" id="PS00059">
    <property type="entry name" value="ADH_ZINC"/>
    <property type="match status" value="1"/>
</dbReference>
<keyword evidence="1 5" id="KW-0479">Metal-binding</keyword>
<dbReference type="Gene3D" id="3.40.50.720">
    <property type="entry name" value="NAD(P)-binding Rossmann-like Domain"/>
    <property type="match status" value="1"/>
</dbReference>
<dbReference type="InterPro" id="IPR002328">
    <property type="entry name" value="ADH_Zn_CS"/>
</dbReference>
<proteinExistence type="inferred from homology"/>
<evidence type="ECO:0000256" key="1">
    <source>
        <dbReference type="ARBA" id="ARBA00022723"/>
    </source>
</evidence>
<dbReference type="SUPFAM" id="SSF51735">
    <property type="entry name" value="NAD(P)-binding Rossmann-fold domains"/>
    <property type="match status" value="1"/>
</dbReference>
<dbReference type="GO" id="GO:0046294">
    <property type="term" value="P:formaldehyde catabolic process"/>
    <property type="evidence" value="ECO:0007669"/>
    <property type="project" value="TreeGrafter"/>
</dbReference>
<gene>
    <name evidence="7" type="ORF">H7F53_00375</name>
</gene>
<evidence type="ECO:0000256" key="2">
    <source>
        <dbReference type="ARBA" id="ARBA00022833"/>
    </source>
</evidence>
<dbReference type="SUPFAM" id="SSF50129">
    <property type="entry name" value="GroES-like"/>
    <property type="match status" value="1"/>
</dbReference>
<dbReference type="InterPro" id="IPR020843">
    <property type="entry name" value="ER"/>
</dbReference>
<evidence type="ECO:0000256" key="3">
    <source>
        <dbReference type="ARBA" id="ARBA00023002"/>
    </source>
</evidence>